<accession>A0A1I0BI78</accession>
<proteinExistence type="predicted"/>
<dbReference type="EMBL" id="FMZP01000003">
    <property type="protein sequence ID" value="SDC33895.1"/>
    <property type="molecule type" value="Genomic_DNA"/>
</dbReference>
<dbReference type="AlphaFoldDB" id="A0A1I0BI78"/>
<evidence type="ECO:0000313" key="4">
    <source>
        <dbReference type="Proteomes" id="UP000324021"/>
    </source>
</evidence>
<dbReference type="Proteomes" id="UP000199320">
    <property type="component" value="Unassembled WGS sequence"/>
</dbReference>
<name>A0A1I0BI78_9EURY</name>
<protein>
    <submittedName>
        <fullName evidence="2">Uncharacterized protein</fullName>
    </submittedName>
</protein>
<sequence>MDFNDADLDMGAPQINHKRYFICTYELQGDQDRIYHEDPTCPQIHSGSDVPFGALATVFVPEAANGSGLTFCSQCCDVTLSEHGE</sequence>
<dbReference type="EMBL" id="FOIC01000003">
    <property type="protein sequence ID" value="SET06583.1"/>
    <property type="molecule type" value="Genomic_DNA"/>
</dbReference>
<dbReference type="Proteomes" id="UP000324021">
    <property type="component" value="Unassembled WGS sequence"/>
</dbReference>
<keyword evidence="3" id="KW-1185">Reference proteome</keyword>
<organism evidence="2 3">
    <name type="scientific">Natrinema hispanicum</name>
    <dbReference type="NCBI Taxonomy" id="392421"/>
    <lineage>
        <taxon>Archaea</taxon>
        <taxon>Methanobacteriati</taxon>
        <taxon>Methanobacteriota</taxon>
        <taxon>Stenosarchaea group</taxon>
        <taxon>Halobacteria</taxon>
        <taxon>Halobacteriales</taxon>
        <taxon>Natrialbaceae</taxon>
        <taxon>Natrinema</taxon>
    </lineage>
</organism>
<evidence type="ECO:0000313" key="3">
    <source>
        <dbReference type="Proteomes" id="UP000199320"/>
    </source>
</evidence>
<gene>
    <name evidence="2" type="ORF">SAMN04488694_103247</name>
    <name evidence="1" type="ORF">SAMN05192552_100361</name>
</gene>
<dbReference type="RefSeq" id="WP_139246183.1">
    <property type="nucleotide sequence ID" value="NZ_FOIC01000003.1"/>
</dbReference>
<reference evidence="3 4" key="1">
    <citation type="submission" date="2016-10" db="EMBL/GenBank/DDBJ databases">
        <authorList>
            <person name="Varghese N."/>
            <person name="Submissions S."/>
        </authorList>
    </citation>
    <scope>NUCLEOTIDE SEQUENCE [LARGE SCALE GENOMIC DNA]</scope>
    <source>
        <strain evidence="1 4">CDM_1</strain>
        <strain evidence="3">CDM_6</strain>
    </source>
</reference>
<reference evidence="2" key="2">
    <citation type="submission" date="2016-10" db="EMBL/GenBank/DDBJ databases">
        <authorList>
            <person name="de Groot N.N."/>
        </authorList>
    </citation>
    <scope>NUCLEOTIDE SEQUENCE [LARGE SCALE GENOMIC DNA]</scope>
    <source>
        <strain evidence="2">CDM_6</strain>
    </source>
</reference>
<evidence type="ECO:0000313" key="1">
    <source>
        <dbReference type="EMBL" id="SDC33895.1"/>
    </source>
</evidence>
<evidence type="ECO:0000313" key="2">
    <source>
        <dbReference type="EMBL" id="SET06583.1"/>
    </source>
</evidence>